<dbReference type="PANTHER" id="PTHR10605">
    <property type="entry name" value="HEPARAN SULFATE SULFOTRANSFERASE"/>
    <property type="match status" value="1"/>
</dbReference>
<proteinExistence type="predicted"/>
<feature type="domain" description="Sulfotransferase" evidence="3">
    <location>
        <begin position="39"/>
        <end position="218"/>
    </location>
</feature>
<evidence type="ECO:0000256" key="1">
    <source>
        <dbReference type="ARBA" id="ARBA00022679"/>
    </source>
</evidence>
<dbReference type="EMBL" id="UINC01011344">
    <property type="protein sequence ID" value="SVA50116.1"/>
    <property type="molecule type" value="Genomic_DNA"/>
</dbReference>
<dbReference type="PANTHER" id="PTHR10605:SF56">
    <property type="entry name" value="BIFUNCTIONAL HEPARAN SULFATE N-DEACETYLASE_N-SULFOTRANSFERASE"/>
    <property type="match status" value="1"/>
</dbReference>
<reference evidence="4" key="1">
    <citation type="submission" date="2018-05" db="EMBL/GenBank/DDBJ databases">
        <authorList>
            <person name="Lanie J.A."/>
            <person name="Ng W.-L."/>
            <person name="Kazmierczak K.M."/>
            <person name="Andrzejewski T.M."/>
            <person name="Davidsen T.M."/>
            <person name="Wayne K.J."/>
            <person name="Tettelin H."/>
            <person name="Glass J.I."/>
            <person name="Rusch D."/>
            <person name="Podicherti R."/>
            <person name="Tsui H.-C.T."/>
            <person name="Winkler M.E."/>
        </authorList>
    </citation>
    <scope>NUCLEOTIDE SEQUENCE</scope>
</reference>
<keyword evidence="1" id="KW-0808">Transferase</keyword>
<gene>
    <name evidence="4" type="ORF">METZ01_LOCUS102970</name>
</gene>
<name>A0A381WC55_9ZZZZ</name>
<dbReference type="SUPFAM" id="SSF52540">
    <property type="entry name" value="P-loop containing nucleoside triphosphate hydrolases"/>
    <property type="match status" value="1"/>
</dbReference>
<accession>A0A381WC55</accession>
<dbReference type="AlphaFoldDB" id="A0A381WC55"/>
<evidence type="ECO:0000259" key="3">
    <source>
        <dbReference type="Pfam" id="PF00685"/>
    </source>
</evidence>
<sequence length="323" mass="35976">VARLVPYFTPTGARISYIVASRAVAVSLMPASAPRVGAFLLGAPKSGTTWLASALEQHPGICVSKPKEPNEIATHKGTFRRNDSSPDWERYSSCYTGGGLRIDCSVHALACPIAPSRVADYWPEARFIVCLREPVSRTVSHWGMILDTEEDKRNGADWSDFAVAWADSRLHMDTLYGASMARWLEYFGRGSFLFIEAKRMRDEPEGVLSEVVKHLGLASHRFDLGAVHNTNPAEDRRPLTLFGRAFKFTASLIPNLIKRPVVSALQSRGMNVYKMPILSRARSIGRRAGPEHYAMLGEQVRNDLESLEDLTGFSTTHWRESLQ</sequence>
<organism evidence="4">
    <name type="scientific">marine metagenome</name>
    <dbReference type="NCBI Taxonomy" id="408172"/>
    <lineage>
        <taxon>unclassified sequences</taxon>
        <taxon>metagenomes</taxon>
        <taxon>ecological metagenomes</taxon>
    </lineage>
</organism>
<dbReference type="InterPro" id="IPR000863">
    <property type="entry name" value="Sulfotransferase_dom"/>
</dbReference>
<evidence type="ECO:0000313" key="4">
    <source>
        <dbReference type="EMBL" id="SVA50116.1"/>
    </source>
</evidence>
<dbReference type="Pfam" id="PF00685">
    <property type="entry name" value="Sulfotransfer_1"/>
    <property type="match status" value="1"/>
</dbReference>
<dbReference type="InterPro" id="IPR027417">
    <property type="entry name" value="P-loop_NTPase"/>
</dbReference>
<dbReference type="GO" id="GO:0008146">
    <property type="term" value="F:sulfotransferase activity"/>
    <property type="evidence" value="ECO:0007669"/>
    <property type="project" value="InterPro"/>
</dbReference>
<dbReference type="Gene3D" id="3.40.50.300">
    <property type="entry name" value="P-loop containing nucleotide triphosphate hydrolases"/>
    <property type="match status" value="1"/>
</dbReference>
<dbReference type="InterPro" id="IPR037359">
    <property type="entry name" value="NST/OST"/>
</dbReference>
<feature type="non-terminal residue" evidence="4">
    <location>
        <position position="1"/>
    </location>
</feature>
<protein>
    <recommendedName>
        <fullName evidence="3">Sulfotransferase domain-containing protein</fullName>
    </recommendedName>
</protein>
<keyword evidence="2" id="KW-0325">Glycoprotein</keyword>
<evidence type="ECO:0000256" key="2">
    <source>
        <dbReference type="ARBA" id="ARBA00023180"/>
    </source>
</evidence>